<evidence type="ECO:0000256" key="2">
    <source>
        <dbReference type="SAM" id="MobiDB-lite"/>
    </source>
</evidence>
<dbReference type="STRING" id="56857.A0A200R5R9"/>
<dbReference type="OMA" id="EHFILRQ"/>
<name>A0A200R5R9_MACCD</name>
<sequence>MLDHEEMVHDILEHVIHRSDGAPLHIPSFLPPQMKELLTELATVEDEIARLEGEVRNLQRGLNHELEISKEFKSKQWQHGNNLMSNQNFNFSVPPQNPEPTTTTKWVYERMPFEAKSLHFISKAIKGDYKISDFTRKERMGNSAATTDQKENYALEEVGLFPQEKVSRKSGIQKPASSPLRPPRHQTSKPIELQKDISFDLPPKSLPKPGSSPLQEINSQKSQPNKLSESIMKCLIFIFVRLMRTSRALELEKLSTVSRSTHSSFNLSRSFRTETKTTSLSLQKDSRQQDPYGIFDIEDSIPRDIGPYKNLVRFTSSSLDHKSISSSSSIPLLQKLRVLMNNLQNVDLRFLTHQQKLAFWINMYNACIMHGFLVYGVPSSPEKLLALMNKVTVSIGGNKINALAIEHFILRQPSSSNMKDVSLFGEESEKEAAAYNIYGLESPEPNVTFALCCGTRSSPSVRIYTADGVLAELERSKLEYLQASIAVTSTKRFVMPELLLRNMLDFASDTDSLVEWVCHQLPTSGSLRKLMVDCLRGHNNGKISNIVEKMPYELEFQYLLSV</sequence>
<evidence type="ECO:0000313" key="5">
    <source>
        <dbReference type="EMBL" id="OVA18038.1"/>
    </source>
</evidence>
<dbReference type="InterPro" id="IPR006869">
    <property type="entry name" value="DUF547"/>
</dbReference>
<keyword evidence="1" id="KW-0175">Coiled coil</keyword>
<dbReference type="InterPro" id="IPR025757">
    <property type="entry name" value="MIP1_Leuzipper"/>
</dbReference>
<evidence type="ECO:0000313" key="6">
    <source>
        <dbReference type="Proteomes" id="UP000195402"/>
    </source>
</evidence>
<evidence type="ECO:0000259" key="4">
    <source>
        <dbReference type="Pfam" id="PF14389"/>
    </source>
</evidence>
<feature type="domain" description="DUF547" evidence="3">
    <location>
        <begin position="349"/>
        <end position="481"/>
    </location>
</feature>
<dbReference type="Pfam" id="PF04784">
    <property type="entry name" value="DUF547"/>
    <property type="match status" value="1"/>
</dbReference>
<organism evidence="5 6">
    <name type="scientific">Macleaya cordata</name>
    <name type="common">Five-seeded plume-poppy</name>
    <name type="synonym">Bocconia cordata</name>
    <dbReference type="NCBI Taxonomy" id="56857"/>
    <lineage>
        <taxon>Eukaryota</taxon>
        <taxon>Viridiplantae</taxon>
        <taxon>Streptophyta</taxon>
        <taxon>Embryophyta</taxon>
        <taxon>Tracheophyta</taxon>
        <taxon>Spermatophyta</taxon>
        <taxon>Magnoliopsida</taxon>
        <taxon>Ranunculales</taxon>
        <taxon>Papaveraceae</taxon>
        <taxon>Papaveroideae</taxon>
        <taxon>Macleaya</taxon>
    </lineage>
</organism>
<feature type="domain" description="Ternary complex factor MIP1 leucine-zipper" evidence="4">
    <location>
        <begin position="1"/>
        <end position="65"/>
    </location>
</feature>
<comment type="caution">
    <text evidence="5">The sequence shown here is derived from an EMBL/GenBank/DDBJ whole genome shotgun (WGS) entry which is preliminary data.</text>
</comment>
<dbReference type="PANTHER" id="PTHR46248:SF6">
    <property type="entry name" value="OS03G0859900 PROTEIN"/>
    <property type="match status" value="1"/>
</dbReference>
<reference evidence="5 6" key="1">
    <citation type="journal article" date="2017" name="Mol. Plant">
        <title>The Genome of Medicinal Plant Macleaya cordata Provides New Insights into Benzylisoquinoline Alkaloids Metabolism.</title>
        <authorList>
            <person name="Liu X."/>
            <person name="Liu Y."/>
            <person name="Huang P."/>
            <person name="Ma Y."/>
            <person name="Qing Z."/>
            <person name="Tang Q."/>
            <person name="Cao H."/>
            <person name="Cheng P."/>
            <person name="Zheng Y."/>
            <person name="Yuan Z."/>
            <person name="Zhou Y."/>
            <person name="Liu J."/>
            <person name="Tang Z."/>
            <person name="Zhuo Y."/>
            <person name="Zhang Y."/>
            <person name="Yu L."/>
            <person name="Huang J."/>
            <person name="Yang P."/>
            <person name="Peng Q."/>
            <person name="Zhang J."/>
            <person name="Jiang W."/>
            <person name="Zhang Z."/>
            <person name="Lin K."/>
            <person name="Ro D.K."/>
            <person name="Chen X."/>
            <person name="Xiong X."/>
            <person name="Shang Y."/>
            <person name="Huang S."/>
            <person name="Zeng J."/>
        </authorList>
    </citation>
    <scope>NUCLEOTIDE SEQUENCE [LARGE SCALE GENOMIC DNA]</scope>
    <source>
        <strain evidence="6">cv. BLH2017</strain>
        <tissue evidence="5">Root</tissue>
    </source>
</reference>
<feature type="compositionally biased region" description="Low complexity" evidence="2">
    <location>
        <begin position="201"/>
        <end position="214"/>
    </location>
</feature>
<accession>A0A200R5R9</accession>
<feature type="compositionally biased region" description="Polar residues" evidence="2">
    <location>
        <begin position="215"/>
        <end position="225"/>
    </location>
</feature>
<dbReference type="OrthoDB" id="418495at2759"/>
<proteinExistence type="predicted"/>
<dbReference type="InParanoid" id="A0A200R5R9"/>
<evidence type="ECO:0000256" key="1">
    <source>
        <dbReference type="SAM" id="Coils"/>
    </source>
</evidence>
<dbReference type="FunCoup" id="A0A200R5R9">
    <property type="interactions" value="431"/>
</dbReference>
<dbReference type="AlphaFoldDB" id="A0A200R5R9"/>
<feature type="coiled-coil region" evidence="1">
    <location>
        <begin position="34"/>
        <end position="61"/>
    </location>
</feature>
<dbReference type="Pfam" id="PF14389">
    <property type="entry name" value="Lzipper-MIP1"/>
    <property type="match status" value="1"/>
</dbReference>
<keyword evidence="6" id="KW-1185">Reference proteome</keyword>
<evidence type="ECO:0008006" key="7">
    <source>
        <dbReference type="Google" id="ProtNLM"/>
    </source>
</evidence>
<dbReference type="EMBL" id="MVGT01000437">
    <property type="protein sequence ID" value="OVA18038.1"/>
    <property type="molecule type" value="Genomic_DNA"/>
</dbReference>
<feature type="region of interest" description="Disordered" evidence="2">
    <location>
        <begin position="164"/>
        <end position="225"/>
    </location>
</feature>
<evidence type="ECO:0000259" key="3">
    <source>
        <dbReference type="Pfam" id="PF04784"/>
    </source>
</evidence>
<protein>
    <recommendedName>
        <fullName evidence="7">DUF547 domain-containing protein</fullName>
    </recommendedName>
</protein>
<dbReference type="Proteomes" id="UP000195402">
    <property type="component" value="Unassembled WGS sequence"/>
</dbReference>
<gene>
    <name evidence="5" type="ORF">BVC80_1835g447</name>
</gene>
<dbReference type="PANTHER" id="PTHR46248">
    <property type="entry name" value="EXPRESSED PROTEIN"/>
    <property type="match status" value="1"/>
</dbReference>